<proteinExistence type="predicted"/>
<comment type="caution">
    <text evidence="3">The sequence shown here is derived from an EMBL/GenBank/DDBJ whole genome shotgun (WGS) entry which is preliminary data.</text>
</comment>
<protein>
    <submittedName>
        <fullName evidence="3">Uncharacterized protein</fullName>
    </submittedName>
</protein>
<name>A0A6L2J5R7_TANCI</name>
<evidence type="ECO:0000256" key="2">
    <source>
        <dbReference type="SAM" id="MobiDB-lite"/>
    </source>
</evidence>
<evidence type="ECO:0000256" key="1">
    <source>
        <dbReference type="SAM" id="Coils"/>
    </source>
</evidence>
<keyword evidence="1" id="KW-0175">Coiled coil</keyword>
<feature type="coiled-coil region" evidence="1">
    <location>
        <begin position="30"/>
        <end position="63"/>
    </location>
</feature>
<dbReference type="EMBL" id="BKCJ010000346">
    <property type="protein sequence ID" value="GEU32363.1"/>
    <property type="molecule type" value="Genomic_DNA"/>
</dbReference>
<reference evidence="3" key="1">
    <citation type="journal article" date="2019" name="Sci. Rep.">
        <title>Draft genome of Tanacetum cinerariifolium, the natural source of mosquito coil.</title>
        <authorList>
            <person name="Yamashiro T."/>
            <person name="Shiraishi A."/>
            <person name="Satake H."/>
            <person name="Nakayama K."/>
        </authorList>
    </citation>
    <scope>NUCLEOTIDE SEQUENCE</scope>
</reference>
<dbReference type="AlphaFoldDB" id="A0A6L2J5R7"/>
<organism evidence="3">
    <name type="scientific">Tanacetum cinerariifolium</name>
    <name type="common">Dalmatian daisy</name>
    <name type="synonym">Chrysanthemum cinerariifolium</name>
    <dbReference type="NCBI Taxonomy" id="118510"/>
    <lineage>
        <taxon>Eukaryota</taxon>
        <taxon>Viridiplantae</taxon>
        <taxon>Streptophyta</taxon>
        <taxon>Embryophyta</taxon>
        <taxon>Tracheophyta</taxon>
        <taxon>Spermatophyta</taxon>
        <taxon>Magnoliopsida</taxon>
        <taxon>eudicotyledons</taxon>
        <taxon>Gunneridae</taxon>
        <taxon>Pentapetalae</taxon>
        <taxon>asterids</taxon>
        <taxon>campanulids</taxon>
        <taxon>Asterales</taxon>
        <taxon>Asteraceae</taxon>
        <taxon>Asteroideae</taxon>
        <taxon>Anthemideae</taxon>
        <taxon>Anthemidinae</taxon>
        <taxon>Tanacetum</taxon>
    </lineage>
</organism>
<gene>
    <name evidence="3" type="ORF">Tci_004341</name>
</gene>
<feature type="region of interest" description="Disordered" evidence="2">
    <location>
        <begin position="206"/>
        <end position="234"/>
    </location>
</feature>
<accession>A0A6L2J5R7</accession>
<evidence type="ECO:0000313" key="3">
    <source>
        <dbReference type="EMBL" id="GEU32363.1"/>
    </source>
</evidence>
<feature type="compositionally biased region" description="Acidic residues" evidence="2">
    <location>
        <begin position="218"/>
        <end position="234"/>
    </location>
</feature>
<sequence>MTNYSKSSFPILCLSTLHFLKFTVNRFEVLKLLENSVEVLKILKNKLESMKILENKLDSLKLQEKQPVDRLVPLSIKNYIRKCFREAVKEHAQYSLPWVLGFWKEYLREYLAGVFGGSIWRDVLTRVFGESIGPQEELVEILDQEENNSSEIEHLICKQRGHILSVGRILQGQDTVIPPSPPCANSFDFAKLKKSKKRLTKQVNMFMSGSGGCGDDKPGDDEDGGKDGYDEDDS</sequence>